<protein>
    <submittedName>
        <fullName evidence="3">Peptidyl-prolyl cis-trans isomerase C</fullName>
    </submittedName>
</protein>
<dbReference type="SUPFAM" id="SSF54534">
    <property type="entry name" value="FKBP-like"/>
    <property type="match status" value="1"/>
</dbReference>
<dbReference type="EMBL" id="FNFP01000004">
    <property type="protein sequence ID" value="SDK83328.1"/>
    <property type="molecule type" value="Genomic_DNA"/>
</dbReference>
<dbReference type="GO" id="GO:0003755">
    <property type="term" value="F:peptidyl-prolyl cis-trans isomerase activity"/>
    <property type="evidence" value="ECO:0007669"/>
    <property type="project" value="UniProtKB-KW"/>
</dbReference>
<dbReference type="InterPro" id="IPR023058">
    <property type="entry name" value="PPIase_PpiC_CS"/>
</dbReference>
<evidence type="ECO:0000256" key="1">
    <source>
        <dbReference type="PROSITE-ProRule" id="PRU00278"/>
    </source>
</evidence>
<name>A0A1G9F4P7_9FIRM</name>
<organism evidence="3 4">
    <name type="scientific">Natronincola ferrireducens</name>
    <dbReference type="NCBI Taxonomy" id="393762"/>
    <lineage>
        <taxon>Bacteria</taxon>
        <taxon>Bacillati</taxon>
        <taxon>Bacillota</taxon>
        <taxon>Clostridia</taxon>
        <taxon>Peptostreptococcales</taxon>
        <taxon>Natronincolaceae</taxon>
        <taxon>Natronincola</taxon>
    </lineage>
</organism>
<dbReference type="PANTHER" id="PTHR47245">
    <property type="entry name" value="PEPTIDYLPROLYL ISOMERASE"/>
    <property type="match status" value="1"/>
</dbReference>
<dbReference type="PROSITE" id="PS01096">
    <property type="entry name" value="PPIC_PPIASE_1"/>
    <property type="match status" value="1"/>
</dbReference>
<dbReference type="STRING" id="393762.SAMN05660472_02085"/>
<dbReference type="Proteomes" id="UP000198718">
    <property type="component" value="Unassembled WGS sequence"/>
</dbReference>
<dbReference type="Pfam" id="PF13616">
    <property type="entry name" value="Rotamase_3"/>
    <property type="match status" value="1"/>
</dbReference>
<evidence type="ECO:0000259" key="2">
    <source>
        <dbReference type="PROSITE" id="PS50198"/>
    </source>
</evidence>
<gene>
    <name evidence="3" type="ORF">SAMN05660472_02085</name>
</gene>
<reference evidence="3 4" key="1">
    <citation type="submission" date="2016-10" db="EMBL/GenBank/DDBJ databases">
        <authorList>
            <person name="de Groot N.N."/>
        </authorList>
    </citation>
    <scope>NUCLEOTIDE SEQUENCE [LARGE SCALE GENOMIC DNA]</scope>
    <source>
        <strain evidence="3 4">DSM 18346</strain>
    </source>
</reference>
<keyword evidence="4" id="KW-1185">Reference proteome</keyword>
<accession>A0A1G9F4P7</accession>
<sequence>MDNKNILAVVGDREITEADLQLLMRGIDPQRAAQFQSEEGKKRLLEELINQELFYLDALDNGLDKDETFQKELKKVEESFLKQYAINKLVKTVALDEKELGEYYESHKDHFKNPATAKASHILVDSEEEAEAIIKELEGGLSFEEAAEKYSKCPSKAQGGNLGAFPRGQMVPEFEEAVFSMEKNEISKPVKTQFGHHIIKVFEQNPEEMKSFEDVKGQLAQQLLGQKQHDLYSNRVNELKGKYEVKVNL</sequence>
<dbReference type="OrthoDB" id="14196at2"/>
<dbReference type="InterPro" id="IPR050245">
    <property type="entry name" value="PrsA_foldase"/>
</dbReference>
<proteinExistence type="predicted"/>
<dbReference type="RefSeq" id="WP_090553632.1">
    <property type="nucleotide sequence ID" value="NZ_FNFP01000004.1"/>
</dbReference>
<feature type="domain" description="PpiC" evidence="2">
    <location>
        <begin position="114"/>
        <end position="203"/>
    </location>
</feature>
<dbReference type="Gene3D" id="3.10.50.40">
    <property type="match status" value="1"/>
</dbReference>
<dbReference type="AlphaFoldDB" id="A0A1G9F4P7"/>
<dbReference type="InterPro" id="IPR000297">
    <property type="entry name" value="PPIase_PpiC"/>
</dbReference>
<evidence type="ECO:0000313" key="3">
    <source>
        <dbReference type="EMBL" id="SDK83328.1"/>
    </source>
</evidence>
<dbReference type="InterPro" id="IPR046357">
    <property type="entry name" value="PPIase_dom_sf"/>
</dbReference>
<evidence type="ECO:0000313" key="4">
    <source>
        <dbReference type="Proteomes" id="UP000198718"/>
    </source>
</evidence>
<keyword evidence="1 3" id="KW-0413">Isomerase</keyword>
<dbReference type="InterPro" id="IPR027304">
    <property type="entry name" value="Trigger_fact/SurA_dom_sf"/>
</dbReference>
<dbReference type="PROSITE" id="PS50198">
    <property type="entry name" value="PPIC_PPIASE_2"/>
    <property type="match status" value="1"/>
</dbReference>
<dbReference type="Gene3D" id="1.10.8.1040">
    <property type="match status" value="1"/>
</dbReference>
<keyword evidence="1" id="KW-0697">Rotamase</keyword>
<dbReference type="PANTHER" id="PTHR47245:SF2">
    <property type="entry name" value="PEPTIDYL-PROLYL CIS-TRANS ISOMERASE HP_0175-RELATED"/>
    <property type="match status" value="1"/>
</dbReference>
<dbReference type="SUPFAM" id="SSF109998">
    <property type="entry name" value="Triger factor/SurA peptide-binding domain-like"/>
    <property type="match status" value="1"/>
</dbReference>